<dbReference type="EMBL" id="BARU01012092">
    <property type="protein sequence ID" value="GAH36936.1"/>
    <property type="molecule type" value="Genomic_DNA"/>
</dbReference>
<reference evidence="2" key="1">
    <citation type="journal article" date="2014" name="Front. Microbiol.">
        <title>High frequency of phylogenetically diverse reductive dehalogenase-homologous genes in deep subseafloor sedimentary metagenomes.</title>
        <authorList>
            <person name="Kawai M."/>
            <person name="Futagami T."/>
            <person name="Toyoda A."/>
            <person name="Takaki Y."/>
            <person name="Nishi S."/>
            <person name="Hori S."/>
            <person name="Arai W."/>
            <person name="Tsubouchi T."/>
            <person name="Morono Y."/>
            <person name="Uchiyama I."/>
            <person name="Ito T."/>
            <person name="Fujiyama A."/>
            <person name="Inagaki F."/>
            <person name="Takami H."/>
        </authorList>
    </citation>
    <scope>NUCLEOTIDE SEQUENCE</scope>
    <source>
        <strain evidence="2">Expedition CK06-06</strain>
    </source>
</reference>
<keyword evidence="1" id="KW-0472">Membrane</keyword>
<evidence type="ECO:0000313" key="2">
    <source>
        <dbReference type="EMBL" id="GAH36936.1"/>
    </source>
</evidence>
<keyword evidence="1" id="KW-0812">Transmembrane</keyword>
<accession>X1EU72</accession>
<feature type="transmembrane region" description="Helical" evidence="1">
    <location>
        <begin position="82"/>
        <end position="106"/>
    </location>
</feature>
<gene>
    <name evidence="2" type="ORF">S03H2_22449</name>
</gene>
<name>X1EU72_9ZZZZ</name>
<sequence length="123" mass="12946">MAEIIARFADGRLLVQENRLVHSDTISGGYTFVRIGHVRTVEEVLSIDAQISGSPGQKVATELKDVAISGDMLRVQLRRSDLGVPTLTGAIAVASGLLSGLGSGIMGPFLSHRGRGDTNDSTD</sequence>
<keyword evidence="1" id="KW-1133">Transmembrane helix</keyword>
<proteinExistence type="predicted"/>
<comment type="caution">
    <text evidence="2">The sequence shown here is derived from an EMBL/GenBank/DDBJ whole genome shotgun (WGS) entry which is preliminary data.</text>
</comment>
<protein>
    <submittedName>
        <fullName evidence="2">Uncharacterized protein</fullName>
    </submittedName>
</protein>
<evidence type="ECO:0000256" key="1">
    <source>
        <dbReference type="SAM" id="Phobius"/>
    </source>
</evidence>
<dbReference type="AlphaFoldDB" id="X1EU72"/>
<organism evidence="2">
    <name type="scientific">marine sediment metagenome</name>
    <dbReference type="NCBI Taxonomy" id="412755"/>
    <lineage>
        <taxon>unclassified sequences</taxon>
        <taxon>metagenomes</taxon>
        <taxon>ecological metagenomes</taxon>
    </lineage>
</organism>